<dbReference type="STRING" id="1314783.A0A165PCA9"/>
<organism evidence="1 2">
    <name type="scientific">Daedalea quercina L-15889</name>
    <dbReference type="NCBI Taxonomy" id="1314783"/>
    <lineage>
        <taxon>Eukaryota</taxon>
        <taxon>Fungi</taxon>
        <taxon>Dikarya</taxon>
        <taxon>Basidiomycota</taxon>
        <taxon>Agaricomycotina</taxon>
        <taxon>Agaricomycetes</taxon>
        <taxon>Polyporales</taxon>
        <taxon>Fomitopsis</taxon>
    </lineage>
</organism>
<reference evidence="1 2" key="1">
    <citation type="journal article" date="2016" name="Mol. Biol. Evol.">
        <title>Comparative Genomics of Early-Diverging Mushroom-Forming Fungi Provides Insights into the Origins of Lignocellulose Decay Capabilities.</title>
        <authorList>
            <person name="Nagy L.G."/>
            <person name="Riley R."/>
            <person name="Tritt A."/>
            <person name="Adam C."/>
            <person name="Daum C."/>
            <person name="Floudas D."/>
            <person name="Sun H."/>
            <person name="Yadav J.S."/>
            <person name="Pangilinan J."/>
            <person name="Larsson K.H."/>
            <person name="Matsuura K."/>
            <person name="Barry K."/>
            <person name="Labutti K."/>
            <person name="Kuo R."/>
            <person name="Ohm R.A."/>
            <person name="Bhattacharya S.S."/>
            <person name="Shirouzu T."/>
            <person name="Yoshinaga Y."/>
            <person name="Martin F.M."/>
            <person name="Grigoriev I.V."/>
            <person name="Hibbett D.S."/>
        </authorList>
    </citation>
    <scope>NUCLEOTIDE SEQUENCE [LARGE SCALE GENOMIC DNA]</scope>
    <source>
        <strain evidence="1 2">L-15889</strain>
    </source>
</reference>
<evidence type="ECO:0008006" key="3">
    <source>
        <dbReference type="Google" id="ProtNLM"/>
    </source>
</evidence>
<protein>
    <recommendedName>
        <fullName evidence="3">BTB domain-containing protein</fullName>
    </recommendedName>
</protein>
<dbReference type="EMBL" id="KV429070">
    <property type="protein sequence ID" value="KZT68030.1"/>
    <property type="molecule type" value="Genomic_DNA"/>
</dbReference>
<keyword evidence="2" id="KW-1185">Reference proteome</keyword>
<gene>
    <name evidence="1" type="ORF">DAEQUDRAFT_812383</name>
</gene>
<evidence type="ECO:0000313" key="2">
    <source>
        <dbReference type="Proteomes" id="UP000076727"/>
    </source>
</evidence>
<dbReference type="AlphaFoldDB" id="A0A165PCA9"/>
<name>A0A165PCA9_9APHY</name>
<dbReference type="Proteomes" id="UP000076727">
    <property type="component" value="Unassembled WGS sequence"/>
</dbReference>
<sequence length="537" mass="59651">MQVAFSDIATNYDIKLRFRVDDAREFFVERDDSELGFPERRKTDTFGPGLYIECRRNSINDEDCMSCYLYAGLYPYPGPVSWSVVGESLQGDIRYFEHSTTHTFTSGFGIGWGDALSKTKHWDELETLRQENALYITVTVQARLGFTACPSKCLDVSHKVVTTERPCDLQFVAYSARSRTGELSDSHELFADRETINKTCPQLAKYLKHPNRPHRMVSGLFLEADLHMDSSTDDRANIISCTADGSDSDFEDELNLESTQSVVGEDNDFIVAENDEAPVTADPSIGGTSHHGDTNGTVPWDAPPSDDASEWIFDDFEPAANVNEVVHPSGEVETEQEPDPLVVPADITDGKTTGSCESPPHCATQRTLPITTVVGAASSTWEAFLFYLYTDAVVFTPLTSRGQDTRKAFIADYKEKNPHRPAPCSCKSMYRLAYKLGMAELKALALKDLGSQISKENVVAEVFTEFTSEYEEVKNVEVKVLKEHWAELKNTKQVLEIFVKIARGDIPHAAGIMAAIHREDEPATGGFASLGTQERSQ</sequence>
<evidence type="ECO:0000313" key="1">
    <source>
        <dbReference type="EMBL" id="KZT68030.1"/>
    </source>
</evidence>
<proteinExistence type="predicted"/>
<dbReference type="InterPro" id="IPR011333">
    <property type="entry name" value="SKP1/BTB/POZ_sf"/>
</dbReference>
<dbReference type="Gene3D" id="3.30.710.10">
    <property type="entry name" value="Potassium Channel Kv1.1, Chain A"/>
    <property type="match status" value="1"/>
</dbReference>
<accession>A0A165PCA9</accession>
<dbReference type="OrthoDB" id="6359816at2759"/>